<feature type="chain" id="PRO_5012303093" evidence="1">
    <location>
        <begin position="21"/>
        <end position="530"/>
    </location>
</feature>
<dbReference type="AlphaFoldDB" id="A0A1V9FSJ5"/>
<evidence type="ECO:0000313" key="3">
    <source>
        <dbReference type="Proteomes" id="UP000192796"/>
    </source>
</evidence>
<gene>
    <name evidence="2" type="ORF">A3860_05755</name>
</gene>
<name>A0A1V9FSJ5_9BACT</name>
<dbReference type="RefSeq" id="WP_216823505.1">
    <property type="nucleotide sequence ID" value="NZ_LVYD01000058.1"/>
</dbReference>
<keyword evidence="1" id="KW-0732">Signal</keyword>
<dbReference type="EMBL" id="LVYD01000058">
    <property type="protein sequence ID" value="OQP61216.1"/>
    <property type="molecule type" value="Genomic_DNA"/>
</dbReference>
<feature type="signal peptide" evidence="1">
    <location>
        <begin position="1"/>
        <end position="20"/>
    </location>
</feature>
<comment type="caution">
    <text evidence="2">The sequence shown here is derived from an EMBL/GenBank/DDBJ whole genome shotgun (WGS) entry which is preliminary data.</text>
</comment>
<dbReference type="Proteomes" id="UP000192796">
    <property type="component" value="Unassembled WGS sequence"/>
</dbReference>
<organism evidence="2 3">
    <name type="scientific">Niastella vici</name>
    <dbReference type="NCBI Taxonomy" id="1703345"/>
    <lineage>
        <taxon>Bacteria</taxon>
        <taxon>Pseudomonadati</taxon>
        <taxon>Bacteroidota</taxon>
        <taxon>Chitinophagia</taxon>
        <taxon>Chitinophagales</taxon>
        <taxon>Chitinophagaceae</taxon>
        <taxon>Niastella</taxon>
    </lineage>
</organism>
<dbReference type="STRING" id="1703345.A3860_05755"/>
<protein>
    <submittedName>
        <fullName evidence="2">Uncharacterized protein</fullName>
    </submittedName>
</protein>
<proteinExistence type="predicted"/>
<accession>A0A1V9FSJ5</accession>
<evidence type="ECO:0000256" key="1">
    <source>
        <dbReference type="SAM" id="SignalP"/>
    </source>
</evidence>
<evidence type="ECO:0000313" key="2">
    <source>
        <dbReference type="EMBL" id="OQP61216.1"/>
    </source>
</evidence>
<keyword evidence="3" id="KW-1185">Reference proteome</keyword>
<dbReference type="SUPFAM" id="SSF53474">
    <property type="entry name" value="alpha/beta-Hydrolases"/>
    <property type="match status" value="1"/>
</dbReference>
<dbReference type="InterPro" id="IPR029058">
    <property type="entry name" value="AB_hydrolase_fold"/>
</dbReference>
<sequence length="530" mass="59471">MAKRIFILVFFIAKAIMAGAQEWQWSVTVDSVVSPETNSFPRAFLWIPPNCKQVRGVVVGQHNMIEDGILEHPDFRKAMTALGFAEVWVTPNITIPFDFNKDAGADFNYMMQKLADSSGYAELAKAPVVPIGHSALASYPWNFAAWDPARTLAVISIHGDAPQTKLTGYGRPNVDWGNRTIEGVPGLFIMGEYEWWEDRIAPGFEYVRQHPKTPITFFADAGHGHFDYSDELVNYVALFIQKAAEYRLVAGAANLKFIDPANGWLMDRWRKDSVPTAAAARYKEYKGNRLHASWCFDAAQCAATEKYYATARAKQAQQIGFMQEGAVVAPSKSHANYTLKFEPLRDGITFHVKAFFADTSRMVATAQHATTPVHLNRITGPVMKINDSTFRLWFYRIGFNNPKRSNDVWLIATNAGDEKYKSIVQQANLRFPVKNTVGKMQQINFPSIPDQKINTKVIELNATSTAGVPVYYYVKDGPAALNGNRLTITKIPPRAKFPVKVTVVAWQYGSSVEPKLQSAEPIERSFYIFK</sequence>
<reference evidence="2 3" key="1">
    <citation type="submission" date="2016-03" db="EMBL/GenBank/DDBJ databases">
        <title>Niastella vici sp. nov., isolated from farmland soil.</title>
        <authorList>
            <person name="Chen L."/>
            <person name="Wang D."/>
            <person name="Yang S."/>
            <person name="Wang G."/>
        </authorList>
    </citation>
    <scope>NUCLEOTIDE SEQUENCE [LARGE SCALE GENOMIC DNA]</scope>
    <source>
        <strain evidence="2 3">DJ57</strain>
    </source>
</reference>